<keyword evidence="1" id="KW-0472">Membrane</keyword>
<feature type="domain" description="PD-(D/E)XK endonuclease-like" evidence="2">
    <location>
        <begin position="40"/>
        <end position="116"/>
    </location>
</feature>
<reference evidence="3" key="2">
    <citation type="journal article" date="2014" name="ISME J.">
        <title>Microbial stratification in low pH oxic and suboxic macroscopic growths along an acid mine drainage.</title>
        <authorList>
            <person name="Mendez-Garcia C."/>
            <person name="Mesa V."/>
            <person name="Sprenger R.R."/>
            <person name="Richter M."/>
            <person name="Diez M.S."/>
            <person name="Solano J."/>
            <person name="Bargiela R."/>
            <person name="Golyshina O.V."/>
            <person name="Manteca A."/>
            <person name="Ramos J.L."/>
            <person name="Gallego J.R."/>
            <person name="Llorente I."/>
            <person name="Martins Dos Santos V.A."/>
            <person name="Jensen O.N."/>
            <person name="Pelaez A.I."/>
            <person name="Sanchez J."/>
            <person name="Ferrer M."/>
        </authorList>
    </citation>
    <scope>NUCLEOTIDE SEQUENCE</scope>
</reference>
<dbReference type="EMBL" id="AUZY01013036">
    <property type="protein sequence ID" value="EQD26888.1"/>
    <property type="molecule type" value="Genomic_DNA"/>
</dbReference>
<evidence type="ECO:0000259" key="2">
    <source>
        <dbReference type="Pfam" id="PF12705"/>
    </source>
</evidence>
<dbReference type="InterPro" id="IPR038726">
    <property type="entry name" value="PDDEXK_AddAB-type"/>
</dbReference>
<feature type="transmembrane region" description="Helical" evidence="1">
    <location>
        <begin position="12"/>
        <end position="33"/>
    </location>
</feature>
<protein>
    <submittedName>
        <fullName evidence="3">CRISPR-associated Cas4 family protein</fullName>
    </submittedName>
</protein>
<sequence length="125" mass="13402">MGLPLSLPAFPGAGFVLVVVPLVALVILTWALFRLRAAGRARRRGRILASDGTPGAGTPLLVSERYGLRGRPDEIRQSGGALVPVEIKSRSLPPRGPFLSHQVQLWAYCLLLEEVTGDPPPFGLL</sequence>
<comment type="caution">
    <text evidence="3">The sequence shown here is derived from an EMBL/GenBank/DDBJ whole genome shotgun (WGS) entry which is preliminary data.</text>
</comment>
<feature type="non-terminal residue" evidence="3">
    <location>
        <position position="125"/>
    </location>
</feature>
<accession>T0Y1K3</accession>
<evidence type="ECO:0000313" key="3">
    <source>
        <dbReference type="EMBL" id="EQD26888.1"/>
    </source>
</evidence>
<name>T0Y1K3_9ZZZZ</name>
<gene>
    <name evidence="3" type="ORF">B1B_19412</name>
</gene>
<keyword evidence="1" id="KW-0812">Transmembrane</keyword>
<keyword evidence="1" id="KW-1133">Transmembrane helix</keyword>
<dbReference type="InterPro" id="IPR011604">
    <property type="entry name" value="PDDEXK-like_dom_sf"/>
</dbReference>
<dbReference type="Pfam" id="PF12705">
    <property type="entry name" value="PDDEXK_1"/>
    <property type="match status" value="1"/>
</dbReference>
<proteinExistence type="predicted"/>
<dbReference type="AlphaFoldDB" id="T0Y1K3"/>
<reference evidence="3" key="1">
    <citation type="submission" date="2013-08" db="EMBL/GenBank/DDBJ databases">
        <authorList>
            <person name="Mendez C."/>
            <person name="Richter M."/>
            <person name="Ferrer M."/>
            <person name="Sanchez J."/>
        </authorList>
    </citation>
    <scope>NUCLEOTIDE SEQUENCE</scope>
</reference>
<dbReference type="Gene3D" id="3.90.320.10">
    <property type="match status" value="1"/>
</dbReference>
<evidence type="ECO:0000256" key="1">
    <source>
        <dbReference type="SAM" id="Phobius"/>
    </source>
</evidence>
<organism evidence="3">
    <name type="scientific">mine drainage metagenome</name>
    <dbReference type="NCBI Taxonomy" id="410659"/>
    <lineage>
        <taxon>unclassified sequences</taxon>
        <taxon>metagenomes</taxon>
        <taxon>ecological metagenomes</taxon>
    </lineage>
</organism>